<dbReference type="EMBL" id="DS470011">
    <property type="protein sequence ID" value="EDO30611.1"/>
    <property type="molecule type" value="Genomic_DNA"/>
</dbReference>
<feature type="compositionally biased region" description="Polar residues" evidence="1">
    <location>
        <begin position="1"/>
        <end position="16"/>
    </location>
</feature>
<dbReference type="InParanoid" id="A7T0A5"/>
<accession>A7T0A5</accession>
<dbReference type="AlphaFoldDB" id="A7T0A5"/>
<sequence length="56" mass="6145">PTHHYTSPTIHPSITNPPLYKPSNPPSITNPALYKPSNPPLYNQPTTIQALQSTPL</sequence>
<dbReference type="HOGENOM" id="CLU_3020335_0_0_1"/>
<proteinExistence type="predicted"/>
<organism evidence="2 3">
    <name type="scientific">Nematostella vectensis</name>
    <name type="common">Starlet sea anemone</name>
    <dbReference type="NCBI Taxonomy" id="45351"/>
    <lineage>
        <taxon>Eukaryota</taxon>
        <taxon>Metazoa</taxon>
        <taxon>Cnidaria</taxon>
        <taxon>Anthozoa</taxon>
        <taxon>Hexacorallia</taxon>
        <taxon>Actiniaria</taxon>
        <taxon>Edwardsiidae</taxon>
        <taxon>Nematostella</taxon>
    </lineage>
</organism>
<dbReference type="Proteomes" id="UP000001593">
    <property type="component" value="Unassembled WGS sequence"/>
</dbReference>
<feature type="region of interest" description="Disordered" evidence="1">
    <location>
        <begin position="1"/>
        <end position="56"/>
    </location>
</feature>
<evidence type="ECO:0000313" key="2">
    <source>
        <dbReference type="EMBL" id="EDO30611.1"/>
    </source>
</evidence>
<reference evidence="2 3" key="1">
    <citation type="journal article" date="2007" name="Science">
        <title>Sea anemone genome reveals ancestral eumetazoan gene repertoire and genomic organization.</title>
        <authorList>
            <person name="Putnam N.H."/>
            <person name="Srivastava M."/>
            <person name="Hellsten U."/>
            <person name="Dirks B."/>
            <person name="Chapman J."/>
            <person name="Salamov A."/>
            <person name="Terry A."/>
            <person name="Shapiro H."/>
            <person name="Lindquist E."/>
            <person name="Kapitonov V.V."/>
            <person name="Jurka J."/>
            <person name="Genikhovich G."/>
            <person name="Grigoriev I.V."/>
            <person name="Lucas S.M."/>
            <person name="Steele R.E."/>
            <person name="Finnerty J.R."/>
            <person name="Technau U."/>
            <person name="Martindale M.Q."/>
            <person name="Rokhsar D.S."/>
        </authorList>
    </citation>
    <scope>NUCLEOTIDE SEQUENCE [LARGE SCALE GENOMIC DNA]</scope>
    <source>
        <strain evidence="3">CH2 X CH6</strain>
    </source>
</reference>
<feature type="non-terminal residue" evidence="2">
    <location>
        <position position="1"/>
    </location>
</feature>
<gene>
    <name evidence="2" type="ORF">NEMVEDRAFT_v1g140131</name>
</gene>
<evidence type="ECO:0000313" key="3">
    <source>
        <dbReference type="Proteomes" id="UP000001593"/>
    </source>
</evidence>
<feature type="compositionally biased region" description="Polar residues" evidence="1">
    <location>
        <begin position="40"/>
        <end position="56"/>
    </location>
</feature>
<keyword evidence="3" id="KW-1185">Reference proteome</keyword>
<evidence type="ECO:0000256" key="1">
    <source>
        <dbReference type="SAM" id="MobiDB-lite"/>
    </source>
</evidence>
<protein>
    <submittedName>
        <fullName evidence="2">Uncharacterized protein</fullName>
    </submittedName>
</protein>
<name>A7T0A5_NEMVE</name>